<accession>A0A5B8RHV9</accession>
<gene>
    <name evidence="1" type="ORF">KBTEX_03962</name>
</gene>
<dbReference type="AlphaFoldDB" id="A0A5B8RHV9"/>
<reference evidence="1" key="1">
    <citation type="submission" date="2019-06" db="EMBL/GenBank/DDBJ databases">
        <authorList>
            <person name="Murdoch R.W."/>
            <person name="Fathepure B."/>
        </authorList>
    </citation>
    <scope>NUCLEOTIDE SEQUENCE</scope>
</reference>
<protein>
    <submittedName>
        <fullName evidence="1">Uncharacterized protein</fullName>
    </submittedName>
</protein>
<dbReference type="EMBL" id="MN079294">
    <property type="protein sequence ID" value="QEA07603.1"/>
    <property type="molecule type" value="Genomic_DNA"/>
</dbReference>
<proteinExistence type="predicted"/>
<organism evidence="1">
    <name type="scientific">uncultured organism</name>
    <dbReference type="NCBI Taxonomy" id="155900"/>
    <lineage>
        <taxon>unclassified sequences</taxon>
        <taxon>environmental samples</taxon>
    </lineage>
</organism>
<name>A0A5B8RHV9_9ZZZZ</name>
<evidence type="ECO:0000313" key="1">
    <source>
        <dbReference type="EMBL" id="QEA07603.1"/>
    </source>
</evidence>
<sequence length="246" mass="26124">MSETTTSSQRCSASRTRSVSGRLTAGLVAMIHTARTRPAWIASNRSTALSPGSRATAGLSQNACTASAASKPRWPARVFASPPTSRPPMALGWPVSENGPAPGRPTRPVARWQLRMAPALSVPLLDWFTPWENRVSVRGVAANQSKNRATSASTSPQARATSVVSGALRRAAATAASSPPVWASTQSRSIAPVRARWASRPLNSHTSVPGRMARCRSASRAVSVVRGSMTTMRRCGSASRASRRRR</sequence>